<protein>
    <recommendedName>
        <fullName evidence="11">Cation/H+ exchanger transmembrane domain-containing protein</fullName>
    </recommendedName>
</protein>
<dbReference type="InterPro" id="IPR038770">
    <property type="entry name" value="Na+/solute_symporter_sf"/>
</dbReference>
<evidence type="ECO:0000313" key="12">
    <source>
        <dbReference type="EMBL" id="KAK9659948.1"/>
    </source>
</evidence>
<proteinExistence type="predicted"/>
<evidence type="ECO:0000256" key="10">
    <source>
        <dbReference type="SAM" id="Phobius"/>
    </source>
</evidence>
<dbReference type="Pfam" id="PF00999">
    <property type="entry name" value="Na_H_Exchanger"/>
    <property type="match status" value="1"/>
</dbReference>
<keyword evidence="8 10" id="KW-0472">Membrane</keyword>
<evidence type="ECO:0000256" key="6">
    <source>
        <dbReference type="ARBA" id="ARBA00023053"/>
    </source>
</evidence>
<evidence type="ECO:0000259" key="11">
    <source>
        <dbReference type="Pfam" id="PF00999"/>
    </source>
</evidence>
<keyword evidence="7" id="KW-0406">Ion transport</keyword>
<keyword evidence="5 10" id="KW-1133">Transmembrane helix</keyword>
<organism evidence="12 13">
    <name type="scientific">Basidiobolus ranarum</name>
    <dbReference type="NCBI Taxonomy" id="34480"/>
    <lineage>
        <taxon>Eukaryota</taxon>
        <taxon>Fungi</taxon>
        <taxon>Fungi incertae sedis</taxon>
        <taxon>Zoopagomycota</taxon>
        <taxon>Entomophthoromycotina</taxon>
        <taxon>Basidiobolomycetes</taxon>
        <taxon>Basidiobolales</taxon>
        <taxon>Basidiobolaceae</taxon>
        <taxon>Basidiobolus</taxon>
    </lineage>
</organism>
<keyword evidence="4 10" id="KW-0812">Transmembrane</keyword>
<accession>A0ABR2VJJ0</accession>
<evidence type="ECO:0000256" key="5">
    <source>
        <dbReference type="ARBA" id="ARBA00022989"/>
    </source>
</evidence>
<reference evidence="12 13" key="1">
    <citation type="submission" date="2023-04" db="EMBL/GenBank/DDBJ databases">
        <title>Genome of Basidiobolus ranarum AG-B5.</title>
        <authorList>
            <person name="Stajich J.E."/>
            <person name="Carter-House D."/>
            <person name="Gryganskyi A."/>
        </authorList>
    </citation>
    <scope>NUCLEOTIDE SEQUENCE [LARGE SCALE GENOMIC DNA]</scope>
    <source>
        <strain evidence="12 13">AG-B5</strain>
    </source>
</reference>
<dbReference type="PANTHER" id="PTHR43562">
    <property type="entry name" value="NAPA-TYPE SODIUM/HYDROGEN ANTIPORTER"/>
    <property type="match status" value="1"/>
</dbReference>
<evidence type="ECO:0000256" key="2">
    <source>
        <dbReference type="ARBA" id="ARBA00022448"/>
    </source>
</evidence>
<evidence type="ECO:0000256" key="8">
    <source>
        <dbReference type="ARBA" id="ARBA00023136"/>
    </source>
</evidence>
<evidence type="ECO:0000256" key="1">
    <source>
        <dbReference type="ARBA" id="ARBA00004141"/>
    </source>
</evidence>
<evidence type="ECO:0000256" key="7">
    <source>
        <dbReference type="ARBA" id="ARBA00023065"/>
    </source>
</evidence>
<comment type="subcellular location">
    <subcellularLocation>
        <location evidence="1">Membrane</location>
        <topology evidence="1">Multi-pass membrane protein</topology>
    </subcellularLocation>
</comment>
<evidence type="ECO:0000313" key="13">
    <source>
        <dbReference type="Proteomes" id="UP001479436"/>
    </source>
</evidence>
<feature type="transmembrane region" description="Helical" evidence="10">
    <location>
        <begin position="29"/>
        <end position="52"/>
    </location>
</feature>
<keyword evidence="13" id="KW-1185">Reference proteome</keyword>
<keyword evidence="9" id="KW-0739">Sodium transport</keyword>
<feature type="transmembrane region" description="Helical" evidence="10">
    <location>
        <begin position="94"/>
        <end position="114"/>
    </location>
</feature>
<dbReference type="PANTHER" id="PTHR43562:SF3">
    <property type="entry name" value="SODIUM ION_PROTON EXCHANGER (EUROFUNG)"/>
    <property type="match status" value="1"/>
</dbReference>
<keyword evidence="2" id="KW-0813">Transport</keyword>
<name>A0ABR2VJJ0_9FUNG</name>
<evidence type="ECO:0000256" key="4">
    <source>
        <dbReference type="ARBA" id="ARBA00022692"/>
    </source>
</evidence>
<feature type="non-terminal residue" evidence="12">
    <location>
        <position position="148"/>
    </location>
</feature>
<dbReference type="InterPro" id="IPR006153">
    <property type="entry name" value="Cation/H_exchanger_TM"/>
</dbReference>
<evidence type="ECO:0000256" key="9">
    <source>
        <dbReference type="ARBA" id="ARBA00023201"/>
    </source>
</evidence>
<evidence type="ECO:0000256" key="3">
    <source>
        <dbReference type="ARBA" id="ARBA00022449"/>
    </source>
</evidence>
<gene>
    <name evidence="12" type="ORF">K7432_018271</name>
</gene>
<dbReference type="Proteomes" id="UP001479436">
    <property type="component" value="Unassembled WGS sequence"/>
</dbReference>
<feature type="transmembrane region" description="Helical" evidence="10">
    <location>
        <begin position="59"/>
        <end position="82"/>
    </location>
</feature>
<dbReference type="EMBL" id="JASJQH010012356">
    <property type="protein sequence ID" value="KAK9659948.1"/>
    <property type="molecule type" value="Genomic_DNA"/>
</dbReference>
<keyword evidence="3" id="KW-0050">Antiport</keyword>
<sequence>GFYFDRKAWNASVIFEGGMGVDLFHIKGAFSQALLIVLTGTLLPFGVGTLVYRFLFKFSLLEAVISSASLASTSIGIIIMLLSHQGILKTPFGVLITIAALLDDVLNLIILAVMKEIGPIMKDTHDTVQPWLIALSQTTGITIAIKRY</sequence>
<feature type="domain" description="Cation/H+ exchanger transmembrane" evidence="11">
    <location>
        <begin position="14"/>
        <end position="138"/>
    </location>
</feature>
<dbReference type="Gene3D" id="1.20.1530.20">
    <property type="match status" value="1"/>
</dbReference>
<comment type="caution">
    <text evidence="12">The sequence shown here is derived from an EMBL/GenBank/DDBJ whole genome shotgun (WGS) entry which is preliminary data.</text>
</comment>
<feature type="non-terminal residue" evidence="12">
    <location>
        <position position="1"/>
    </location>
</feature>
<keyword evidence="6" id="KW-0915">Sodium</keyword>